<evidence type="ECO:0000313" key="1">
    <source>
        <dbReference type="EMBL" id="PMB69826.1"/>
    </source>
</evidence>
<dbReference type="AlphaFoldDB" id="A0A2N6NRE4"/>
<evidence type="ECO:0000313" key="2">
    <source>
        <dbReference type="Proteomes" id="UP000235728"/>
    </source>
</evidence>
<dbReference type="Proteomes" id="UP000235728">
    <property type="component" value="Unassembled WGS sequence"/>
</dbReference>
<dbReference type="EMBL" id="MRVG01000004">
    <property type="protein sequence ID" value="PMB69826.1"/>
    <property type="molecule type" value="Genomic_DNA"/>
</dbReference>
<comment type="caution">
    <text evidence="1">The sequence shown here is derived from an EMBL/GenBank/DDBJ whole genome shotgun (WGS) entry which is preliminary data.</text>
</comment>
<name>A0A2N6NRE4_BEABA</name>
<gene>
    <name evidence="1" type="ORF">BM221_004473</name>
</gene>
<sequence>MALSTTKYSQRPQVNQQRSIHAVQIAKIGSRVDMLAISTAPPARRPRRLQDDADLTAARRAKGKLSSQCYEQNRILVCDNSHMPEKEITAHHLRAPTAALIDQATRRLSADDRGGMGPTGNTE</sequence>
<protein>
    <submittedName>
        <fullName evidence="1">Uncharacterized protein</fullName>
    </submittedName>
</protein>
<proteinExistence type="predicted"/>
<organism evidence="1 2">
    <name type="scientific">Beauveria bassiana</name>
    <name type="common">White muscardine disease fungus</name>
    <name type="synonym">Tritirachium shiotae</name>
    <dbReference type="NCBI Taxonomy" id="176275"/>
    <lineage>
        <taxon>Eukaryota</taxon>
        <taxon>Fungi</taxon>
        <taxon>Dikarya</taxon>
        <taxon>Ascomycota</taxon>
        <taxon>Pezizomycotina</taxon>
        <taxon>Sordariomycetes</taxon>
        <taxon>Hypocreomycetidae</taxon>
        <taxon>Hypocreales</taxon>
        <taxon>Cordycipitaceae</taxon>
        <taxon>Beauveria</taxon>
    </lineage>
</organism>
<accession>A0A2N6NRE4</accession>
<reference evidence="1 2" key="1">
    <citation type="journal article" date="2016" name="Appl. Microbiol. Biotechnol.">
        <title>Characterization of T-DNA insertion mutants with decreased virulence in the entomopathogenic fungus Beauveria bassiana JEF-007.</title>
        <authorList>
            <person name="Kim S."/>
            <person name="Lee S.J."/>
            <person name="Nai Y.S."/>
            <person name="Yu J.S."/>
            <person name="Lee M.R."/>
            <person name="Yang Y.T."/>
            <person name="Kim J.S."/>
        </authorList>
    </citation>
    <scope>NUCLEOTIDE SEQUENCE [LARGE SCALE GENOMIC DNA]</scope>
    <source>
        <strain evidence="1 2">JEF-007</strain>
    </source>
</reference>